<sequence>MRIMTLEVDISIQVMVEITLLICGHANHSIDICYYKHGFSPKFKLRTPRIVNLTCALDNNL</sequence>
<accession>A0A371HSM4</accession>
<comment type="caution">
    <text evidence="1">The sequence shown here is derived from an EMBL/GenBank/DDBJ whole genome shotgun (WGS) entry which is preliminary data.</text>
</comment>
<name>A0A371HSM4_MUCPR</name>
<feature type="non-terminal residue" evidence="1">
    <location>
        <position position="1"/>
    </location>
</feature>
<evidence type="ECO:0000313" key="1">
    <source>
        <dbReference type="EMBL" id="RDY05779.1"/>
    </source>
</evidence>
<feature type="non-terminal residue" evidence="1">
    <location>
        <position position="61"/>
    </location>
</feature>
<dbReference type="AlphaFoldDB" id="A0A371HSM4"/>
<protein>
    <submittedName>
        <fullName evidence="1">Uncharacterized protein</fullName>
    </submittedName>
</protein>
<dbReference type="Proteomes" id="UP000257109">
    <property type="component" value="Unassembled WGS sequence"/>
</dbReference>
<gene>
    <name evidence="1" type="ORF">CR513_10349</name>
</gene>
<dbReference type="EMBL" id="QJKJ01001816">
    <property type="protein sequence ID" value="RDY05779.1"/>
    <property type="molecule type" value="Genomic_DNA"/>
</dbReference>
<reference evidence="1" key="1">
    <citation type="submission" date="2018-05" db="EMBL/GenBank/DDBJ databases">
        <title>Draft genome of Mucuna pruriens seed.</title>
        <authorList>
            <person name="Nnadi N.E."/>
            <person name="Vos R."/>
            <person name="Hasami M.H."/>
            <person name="Devisetty U.K."/>
            <person name="Aguiy J.C."/>
        </authorList>
    </citation>
    <scope>NUCLEOTIDE SEQUENCE [LARGE SCALE GENOMIC DNA]</scope>
    <source>
        <strain evidence="1">JCA_2017</strain>
    </source>
</reference>
<evidence type="ECO:0000313" key="2">
    <source>
        <dbReference type="Proteomes" id="UP000257109"/>
    </source>
</evidence>
<proteinExistence type="predicted"/>
<keyword evidence="2" id="KW-1185">Reference proteome</keyword>
<organism evidence="1 2">
    <name type="scientific">Mucuna pruriens</name>
    <name type="common">Velvet bean</name>
    <name type="synonym">Dolichos pruriens</name>
    <dbReference type="NCBI Taxonomy" id="157652"/>
    <lineage>
        <taxon>Eukaryota</taxon>
        <taxon>Viridiplantae</taxon>
        <taxon>Streptophyta</taxon>
        <taxon>Embryophyta</taxon>
        <taxon>Tracheophyta</taxon>
        <taxon>Spermatophyta</taxon>
        <taxon>Magnoliopsida</taxon>
        <taxon>eudicotyledons</taxon>
        <taxon>Gunneridae</taxon>
        <taxon>Pentapetalae</taxon>
        <taxon>rosids</taxon>
        <taxon>fabids</taxon>
        <taxon>Fabales</taxon>
        <taxon>Fabaceae</taxon>
        <taxon>Papilionoideae</taxon>
        <taxon>50 kb inversion clade</taxon>
        <taxon>NPAAA clade</taxon>
        <taxon>indigoferoid/millettioid clade</taxon>
        <taxon>Phaseoleae</taxon>
        <taxon>Mucuna</taxon>
    </lineage>
</organism>